<accession>A0A7W8ZSX1</accession>
<feature type="transmembrane region" description="Helical" evidence="2">
    <location>
        <begin position="107"/>
        <end position="137"/>
    </location>
</feature>
<dbReference type="RefSeq" id="WP_236629109.1">
    <property type="nucleotide sequence ID" value="NZ_JACHBQ010000001.1"/>
</dbReference>
<feature type="region of interest" description="Disordered" evidence="1">
    <location>
        <begin position="1"/>
        <end position="29"/>
    </location>
</feature>
<dbReference type="EMBL" id="JACHBQ010000001">
    <property type="protein sequence ID" value="MBB5639588.1"/>
    <property type="molecule type" value="Genomic_DNA"/>
</dbReference>
<proteinExistence type="predicted"/>
<comment type="caution">
    <text evidence="4">The sequence shown here is derived from an EMBL/GenBank/DDBJ whole genome shotgun (WGS) entry which is preliminary data.</text>
</comment>
<sequence length="147" mass="14917">MSDPTENTPPSQPSNGSTAPATPPPAMPPVAPYGAAPAYQAQPAPVYAAPAAPSQPGAYGQQQPGPGTFNVLSIVAFVSAFVVFPAAIICGHIALSQIKKTGEKGRGFAIAALVLGYVSLVSLIILIIILAVTFSMVASNPSLYNNN</sequence>
<dbReference type="InterPro" id="IPR025241">
    <property type="entry name" value="DUF4190"/>
</dbReference>
<evidence type="ECO:0000256" key="2">
    <source>
        <dbReference type="SAM" id="Phobius"/>
    </source>
</evidence>
<dbReference type="Pfam" id="PF13828">
    <property type="entry name" value="DUF4190"/>
    <property type="match status" value="1"/>
</dbReference>
<reference evidence="4 5" key="1">
    <citation type="submission" date="2020-08" db="EMBL/GenBank/DDBJ databases">
        <title>Sequencing the genomes of 1000 actinobacteria strains.</title>
        <authorList>
            <person name="Klenk H.-P."/>
        </authorList>
    </citation>
    <scope>NUCLEOTIDE SEQUENCE [LARGE SCALE GENOMIC DNA]</scope>
    <source>
        <strain evidence="4 5">DSM 21065</strain>
    </source>
</reference>
<gene>
    <name evidence="4" type="ORF">BJ997_000136</name>
</gene>
<keyword evidence="2" id="KW-0472">Membrane</keyword>
<feature type="compositionally biased region" description="Polar residues" evidence="1">
    <location>
        <begin position="1"/>
        <end position="15"/>
    </location>
</feature>
<name>A0A7W8ZSX1_9MICO</name>
<evidence type="ECO:0000256" key="1">
    <source>
        <dbReference type="SAM" id="MobiDB-lite"/>
    </source>
</evidence>
<organism evidence="4 5">
    <name type="scientific">Cryobacterium roopkundense</name>
    <dbReference type="NCBI Taxonomy" id="1001240"/>
    <lineage>
        <taxon>Bacteria</taxon>
        <taxon>Bacillati</taxon>
        <taxon>Actinomycetota</taxon>
        <taxon>Actinomycetes</taxon>
        <taxon>Micrococcales</taxon>
        <taxon>Microbacteriaceae</taxon>
        <taxon>Cryobacterium</taxon>
    </lineage>
</organism>
<protein>
    <recommendedName>
        <fullName evidence="3">DUF4190 domain-containing protein</fullName>
    </recommendedName>
</protein>
<feature type="domain" description="DUF4190" evidence="3">
    <location>
        <begin position="71"/>
        <end position="126"/>
    </location>
</feature>
<feature type="transmembrane region" description="Helical" evidence="2">
    <location>
        <begin position="71"/>
        <end position="95"/>
    </location>
</feature>
<keyword evidence="2" id="KW-0812">Transmembrane</keyword>
<evidence type="ECO:0000313" key="5">
    <source>
        <dbReference type="Proteomes" id="UP000561726"/>
    </source>
</evidence>
<evidence type="ECO:0000259" key="3">
    <source>
        <dbReference type="Pfam" id="PF13828"/>
    </source>
</evidence>
<evidence type="ECO:0000313" key="4">
    <source>
        <dbReference type="EMBL" id="MBB5639588.1"/>
    </source>
</evidence>
<keyword evidence="2" id="KW-1133">Transmembrane helix</keyword>
<dbReference type="AlphaFoldDB" id="A0A7W8ZSX1"/>
<dbReference type="Proteomes" id="UP000561726">
    <property type="component" value="Unassembled WGS sequence"/>
</dbReference>